<keyword evidence="2" id="KW-1185">Reference proteome</keyword>
<evidence type="ECO:0000313" key="1">
    <source>
        <dbReference type="EMBL" id="KOG90863.1"/>
    </source>
</evidence>
<organism evidence="1 2">
    <name type="scientific">Streptomyces varsoviensis</name>
    <dbReference type="NCBI Taxonomy" id="67373"/>
    <lineage>
        <taxon>Bacteria</taxon>
        <taxon>Bacillati</taxon>
        <taxon>Actinomycetota</taxon>
        <taxon>Actinomycetes</taxon>
        <taxon>Kitasatosporales</taxon>
        <taxon>Streptomycetaceae</taxon>
        <taxon>Streptomyces</taxon>
    </lineage>
</organism>
<reference evidence="1 2" key="1">
    <citation type="submission" date="2015-07" db="EMBL/GenBank/DDBJ databases">
        <authorList>
            <person name="Ju K.-S."/>
            <person name="Doroghazi J.R."/>
            <person name="Metcalf W.W."/>
        </authorList>
    </citation>
    <scope>NUCLEOTIDE SEQUENCE [LARGE SCALE GENOMIC DNA]</scope>
    <source>
        <strain evidence="1 2">NRRL B-3589</strain>
    </source>
</reference>
<protein>
    <submittedName>
        <fullName evidence="1">Uncharacterized protein</fullName>
    </submittedName>
</protein>
<dbReference type="RefSeq" id="WP_030888305.1">
    <property type="nucleotide sequence ID" value="NZ_JBIRHZ010000009.1"/>
</dbReference>
<dbReference type="Proteomes" id="UP000037020">
    <property type="component" value="Unassembled WGS sequence"/>
</dbReference>
<accession>A0ABR5JBM9</accession>
<proteinExistence type="predicted"/>
<dbReference type="EMBL" id="LGUT01000516">
    <property type="protein sequence ID" value="KOG90863.1"/>
    <property type="molecule type" value="Genomic_DNA"/>
</dbReference>
<sequence length="158" mass="17051">MNGGAQATFRLERGATGFRHRKDPPLPSTDPRACRAAWYYAARAASGDVDDFAEGECSRNFHTATLTNRHGPHTALFHAHHPLVAFVAAPAHAYTDEFQEPPAWSAVLNASGFTVLSAAQLLSPLTPAATSALSPAELHQITYWQPPTIGATLFNSWD</sequence>
<gene>
    <name evidence="1" type="ORF">ADK38_06290</name>
</gene>
<name>A0ABR5JBM9_9ACTN</name>
<evidence type="ECO:0000313" key="2">
    <source>
        <dbReference type="Proteomes" id="UP000037020"/>
    </source>
</evidence>
<comment type="caution">
    <text evidence="1">The sequence shown here is derived from an EMBL/GenBank/DDBJ whole genome shotgun (WGS) entry which is preliminary data.</text>
</comment>